<evidence type="ECO:0000256" key="1">
    <source>
        <dbReference type="SAM" id="MobiDB-lite"/>
    </source>
</evidence>
<feature type="compositionally biased region" description="Low complexity" evidence="1">
    <location>
        <begin position="527"/>
        <end position="561"/>
    </location>
</feature>
<name>A0A0G4EPV5_VITBC</name>
<evidence type="ECO:0000313" key="4">
    <source>
        <dbReference type="Proteomes" id="UP000041254"/>
    </source>
</evidence>
<accession>A0A0G4EPV5</accession>
<dbReference type="GO" id="GO:0005634">
    <property type="term" value="C:nucleus"/>
    <property type="evidence" value="ECO:0007669"/>
    <property type="project" value="TreeGrafter"/>
</dbReference>
<evidence type="ECO:0000259" key="2">
    <source>
        <dbReference type="Pfam" id="PF09409"/>
    </source>
</evidence>
<reference evidence="3 4" key="1">
    <citation type="submission" date="2014-11" db="EMBL/GenBank/DDBJ databases">
        <authorList>
            <person name="Zhu J."/>
            <person name="Qi W."/>
            <person name="Song R."/>
        </authorList>
    </citation>
    <scope>NUCLEOTIDE SEQUENCE [LARGE SCALE GENOMIC DNA]</scope>
</reference>
<dbReference type="Pfam" id="PF09409">
    <property type="entry name" value="PUB"/>
    <property type="match status" value="1"/>
</dbReference>
<dbReference type="CDD" id="cd09212">
    <property type="entry name" value="PUB"/>
    <property type="match status" value="1"/>
</dbReference>
<proteinExistence type="predicted"/>
<evidence type="ECO:0000313" key="3">
    <source>
        <dbReference type="EMBL" id="CEL99305.1"/>
    </source>
</evidence>
<feature type="region of interest" description="Disordered" evidence="1">
    <location>
        <begin position="371"/>
        <end position="390"/>
    </location>
</feature>
<feature type="domain" description="PUB" evidence="2">
    <location>
        <begin position="199"/>
        <end position="256"/>
    </location>
</feature>
<dbReference type="InterPro" id="IPR036339">
    <property type="entry name" value="PUB-like_dom_sf"/>
</dbReference>
<dbReference type="OMA" id="YETPGIC"/>
<dbReference type="InterPro" id="IPR029071">
    <property type="entry name" value="Ubiquitin-like_domsf"/>
</dbReference>
<dbReference type="InParanoid" id="A0A0G4EPV5"/>
<gene>
    <name evidence="3" type="ORF">Vbra_2966</name>
</gene>
<dbReference type="AlphaFoldDB" id="A0A0G4EPV5"/>
<dbReference type="SUPFAM" id="SSF143503">
    <property type="entry name" value="PUG domain-like"/>
    <property type="match status" value="1"/>
</dbReference>
<dbReference type="VEuPathDB" id="CryptoDB:Vbra_2966"/>
<dbReference type="SUPFAM" id="SSF54236">
    <property type="entry name" value="Ubiquitin-like"/>
    <property type="match status" value="1"/>
</dbReference>
<dbReference type="CDD" id="cd16118">
    <property type="entry name" value="UBX2_UBXN9"/>
    <property type="match status" value="1"/>
</dbReference>
<feature type="region of interest" description="Disordered" evidence="1">
    <location>
        <begin position="92"/>
        <end position="111"/>
    </location>
</feature>
<dbReference type="InterPro" id="IPR018997">
    <property type="entry name" value="PUB_domain"/>
</dbReference>
<feature type="region of interest" description="Disordered" evidence="1">
    <location>
        <begin position="527"/>
        <end position="574"/>
    </location>
</feature>
<dbReference type="PANTHER" id="PTHR46467:SF1">
    <property type="entry name" value="TETHER CONTAINING UBX DOMAIN FOR GLUT4"/>
    <property type="match status" value="1"/>
</dbReference>
<dbReference type="GO" id="GO:0005737">
    <property type="term" value="C:cytoplasm"/>
    <property type="evidence" value="ECO:0007669"/>
    <property type="project" value="TreeGrafter"/>
</dbReference>
<dbReference type="SMART" id="SM00580">
    <property type="entry name" value="PUG"/>
    <property type="match status" value="1"/>
</dbReference>
<dbReference type="OrthoDB" id="440781at2759"/>
<dbReference type="Proteomes" id="UP000041254">
    <property type="component" value="Unassembled WGS sequence"/>
</dbReference>
<dbReference type="EMBL" id="CDMY01000277">
    <property type="protein sequence ID" value="CEL99305.1"/>
    <property type="molecule type" value="Genomic_DNA"/>
</dbReference>
<sequence length="574" mass="62536">MADTEAGEFLIEVGKELNRTPEQMQGIIQKVVVDNWYETIESLQEVSDVQWQTMQLPGRLIDIIKAKLALLAPQHQHLSIPPVHHPVAPSPSAMMDVDPSSSVPQPGAMASANALSPPAGLGLPLSMPSIPSVAATCGDSVSSVKEFNSNEDREMEGSDVERLTTVEFAPPEEVKFPLPILSATEKIKQEVPVDKMPGVLITLGRLLNGVLASPTNESKRKIRKENENFQAKVGQFAAGVAFLQSVGFQDVGEHLILPVAYLSRLTDAHGALTELGREAGVTVPPIPNPTPADKHIMFNPYQSSITSTTAEFSRVQGKLAEKRFHEVDQIRAELKQKKEDIRRGGEGDTVELRPVAFHLSRMGRLEDALSAVQQEREQEETNPGEAGVAQSDIAKIKESMGDGPQFKSRAKQELAKLSKQKVHRQCILRVLFPDKLVLQLHFRPVDTIAHVQQQIKQLLREECRDLPWYIYETPPMRKFTARRTLHDEGLVPGAMVHFAFVGAANGSAANIPQPPYLQASLLTHLTTQTQQTQQQATNAPSTSPSESAAAAAASAAASGAAEADRPVLNGTDKD</sequence>
<protein>
    <recommendedName>
        <fullName evidence="2">PUB domain-containing protein</fullName>
    </recommendedName>
</protein>
<dbReference type="PhylomeDB" id="A0A0G4EPV5"/>
<dbReference type="GO" id="GO:0006886">
    <property type="term" value="P:intracellular protein transport"/>
    <property type="evidence" value="ECO:0007669"/>
    <property type="project" value="TreeGrafter"/>
</dbReference>
<dbReference type="PANTHER" id="PTHR46467">
    <property type="entry name" value="TETHER CONTAINING UBX DOMAIN FOR GLUT4"/>
    <property type="match status" value="1"/>
</dbReference>
<dbReference type="Gene3D" id="1.20.58.2190">
    <property type="match status" value="1"/>
</dbReference>
<organism evidence="3 4">
    <name type="scientific">Vitrella brassicaformis (strain CCMP3155)</name>
    <dbReference type="NCBI Taxonomy" id="1169540"/>
    <lineage>
        <taxon>Eukaryota</taxon>
        <taxon>Sar</taxon>
        <taxon>Alveolata</taxon>
        <taxon>Colpodellida</taxon>
        <taxon>Vitrellaceae</taxon>
        <taxon>Vitrella</taxon>
    </lineage>
</organism>
<keyword evidence="4" id="KW-1185">Reference proteome</keyword>
<dbReference type="GO" id="GO:0012506">
    <property type="term" value="C:vesicle membrane"/>
    <property type="evidence" value="ECO:0007669"/>
    <property type="project" value="TreeGrafter"/>
</dbReference>